<sequence>MSPSNSIFVALASIGACCAATLASNSTLETRYPNAAVETVDVVIVGGGASGANAAVHFHDAGLSLRVVEKQGQLGGMVNSWTNPATNTTYDYGVAAYTNYTGTTAFFDRLGIDYVEPDLGNTTLTTTYADFTTGKPVHYLTPNITDEFAALETFYNVSSQYQDLFLPSYANWPAPEDIPEDLLMPFRDFAVKYNLNATIFLIWSGIGAGLADMLDAPTLYQMQTFGPQTAAAFLGQDPEYVPASHRNQDIYDAVADILGESVLLNSTVIESVRHPHNRGVELVVQNHGTQAHTILRAKRLVMAIEPTAANTAPFDLDTTETSIFDQGKWSVVHTGIISHPALPVNGVIYNLPATAVDGNDFALPEPPFVDYFEYLGENLWQVIVVGWLGFSEAAAQALANEGIRQLTAAGTLSPNATAATATNGTPPIQVHAWSNHGAMDMRTTAEDLRAGFVQRQYALQGHRSTYWTGAAFGNQLSNYLWAYNLAYLVPLVRGSLA</sequence>
<dbReference type="InterPro" id="IPR036188">
    <property type="entry name" value="FAD/NAD-bd_sf"/>
</dbReference>
<accession>A0A2V5IKF6</accession>
<feature type="chain" id="PRO_5015918495" evidence="1">
    <location>
        <begin position="24"/>
        <end position="497"/>
    </location>
</feature>
<feature type="signal peptide" evidence="1">
    <location>
        <begin position="1"/>
        <end position="23"/>
    </location>
</feature>
<dbReference type="Gene3D" id="1.10.405.20">
    <property type="match status" value="1"/>
</dbReference>
<keyword evidence="3" id="KW-1185">Reference proteome</keyword>
<protein>
    <submittedName>
        <fullName evidence="2">Fumarate reductase/succinate dehydrogenase</fullName>
    </submittedName>
</protein>
<evidence type="ECO:0000256" key="1">
    <source>
        <dbReference type="SAM" id="SignalP"/>
    </source>
</evidence>
<keyword evidence="1" id="KW-0732">Signal</keyword>
<evidence type="ECO:0000313" key="3">
    <source>
        <dbReference type="Proteomes" id="UP000248817"/>
    </source>
</evidence>
<dbReference type="Proteomes" id="UP000248817">
    <property type="component" value="Unassembled WGS sequence"/>
</dbReference>
<gene>
    <name evidence="2" type="ORF">BP00DRAFT_333465</name>
</gene>
<dbReference type="EMBL" id="KZ825467">
    <property type="protein sequence ID" value="PYI35802.1"/>
    <property type="molecule type" value="Genomic_DNA"/>
</dbReference>
<dbReference type="Pfam" id="PF13450">
    <property type="entry name" value="NAD_binding_8"/>
    <property type="match status" value="1"/>
</dbReference>
<dbReference type="Gene3D" id="3.50.50.60">
    <property type="entry name" value="FAD/NAD(P)-binding domain"/>
    <property type="match status" value="1"/>
</dbReference>
<dbReference type="PANTHER" id="PTHR42923:SF26">
    <property type="entry name" value="FMN REDUCTASE LOT6, PUTATIVE (AFU_ORTHOLOGUE AFUA_7G06600)-RELATED"/>
    <property type="match status" value="1"/>
</dbReference>
<dbReference type="PANTHER" id="PTHR42923">
    <property type="entry name" value="PROTOPORPHYRINOGEN OXIDASE"/>
    <property type="match status" value="1"/>
</dbReference>
<dbReference type="Gene3D" id="3.30.70.1990">
    <property type="match status" value="1"/>
</dbReference>
<organism evidence="2 3">
    <name type="scientific">Aspergillus indologenus CBS 114.80</name>
    <dbReference type="NCBI Taxonomy" id="1450541"/>
    <lineage>
        <taxon>Eukaryota</taxon>
        <taxon>Fungi</taxon>
        <taxon>Dikarya</taxon>
        <taxon>Ascomycota</taxon>
        <taxon>Pezizomycotina</taxon>
        <taxon>Eurotiomycetes</taxon>
        <taxon>Eurotiomycetidae</taxon>
        <taxon>Eurotiales</taxon>
        <taxon>Aspergillaceae</taxon>
        <taxon>Aspergillus</taxon>
        <taxon>Aspergillus subgen. Circumdati</taxon>
    </lineage>
</organism>
<dbReference type="SUPFAM" id="SSF51905">
    <property type="entry name" value="FAD/NAD(P)-binding domain"/>
    <property type="match status" value="1"/>
</dbReference>
<reference evidence="2 3" key="1">
    <citation type="submission" date="2018-02" db="EMBL/GenBank/DDBJ databases">
        <title>The genomes of Aspergillus section Nigri reveals drivers in fungal speciation.</title>
        <authorList>
            <consortium name="DOE Joint Genome Institute"/>
            <person name="Vesth T.C."/>
            <person name="Nybo J."/>
            <person name="Theobald S."/>
            <person name="Brandl J."/>
            <person name="Frisvad J.C."/>
            <person name="Nielsen K.F."/>
            <person name="Lyhne E.K."/>
            <person name="Kogle M.E."/>
            <person name="Kuo A."/>
            <person name="Riley R."/>
            <person name="Clum A."/>
            <person name="Nolan M."/>
            <person name="Lipzen A."/>
            <person name="Salamov A."/>
            <person name="Henrissat B."/>
            <person name="Wiebenga A."/>
            <person name="De vries R.P."/>
            <person name="Grigoriev I.V."/>
            <person name="Mortensen U.H."/>
            <person name="Andersen M.R."/>
            <person name="Baker S.E."/>
        </authorList>
    </citation>
    <scope>NUCLEOTIDE SEQUENCE [LARGE SCALE GENOMIC DNA]</scope>
    <source>
        <strain evidence="2 3">CBS 114.80</strain>
    </source>
</reference>
<dbReference type="AlphaFoldDB" id="A0A2V5IKF6"/>
<dbReference type="GO" id="GO:0016491">
    <property type="term" value="F:oxidoreductase activity"/>
    <property type="evidence" value="ECO:0007669"/>
    <property type="project" value="TreeGrafter"/>
</dbReference>
<evidence type="ECO:0000313" key="2">
    <source>
        <dbReference type="EMBL" id="PYI35802.1"/>
    </source>
</evidence>
<dbReference type="InterPro" id="IPR050464">
    <property type="entry name" value="Zeta_carotene_desat/Oxidored"/>
</dbReference>
<name>A0A2V5IKF6_9EURO</name>
<proteinExistence type="predicted"/>